<dbReference type="InterPro" id="IPR010380">
    <property type="entry name" value="DUF975"/>
</dbReference>
<dbReference type="AlphaFoldDB" id="A0A4Q8L4B1"/>
<keyword evidence="1" id="KW-0472">Membrane</keyword>
<evidence type="ECO:0000313" key="3">
    <source>
        <dbReference type="Proteomes" id="UP000291525"/>
    </source>
</evidence>
<gene>
    <name evidence="2" type="ORF">EXW74_01300</name>
</gene>
<feature type="transmembrane region" description="Helical" evidence="1">
    <location>
        <begin position="21"/>
        <end position="39"/>
    </location>
</feature>
<keyword evidence="1" id="KW-1133">Transmembrane helix</keyword>
<feature type="transmembrane region" description="Helical" evidence="1">
    <location>
        <begin position="59"/>
        <end position="83"/>
    </location>
</feature>
<keyword evidence="1" id="KW-0812">Transmembrane</keyword>
<protein>
    <submittedName>
        <fullName evidence="2">DUF975 family protein</fullName>
    </submittedName>
</protein>
<comment type="caution">
    <text evidence="2">The sequence shown here is derived from an EMBL/GenBank/DDBJ whole genome shotgun (WGS) entry which is preliminary data.</text>
</comment>
<dbReference type="OrthoDB" id="9784844at2"/>
<reference evidence="2 3" key="1">
    <citation type="submission" date="2019-02" db="EMBL/GenBank/DDBJ databases">
        <title>First genome of the species Streptococcus parasuis.</title>
        <authorList>
            <person name="Stevens M.J.A."/>
            <person name="Stephan R."/>
        </authorList>
    </citation>
    <scope>NUCLEOTIDE SEQUENCE [LARGE SCALE GENOMIC DNA]</scope>
    <source>
        <strain evidence="2 3">4253</strain>
    </source>
</reference>
<sequence length="305" mass="34952">MLTIATITDKARKTLQDTPNIFQIALIPVLISVSVQLFSSTRQSILEVYLSQDGSNLHFSYLLSSILFPIFYGLLMSLLYLSITWALFKGIKQGANEYRVSSSLAIFQHEHFKKIFFTFILKRILLFLWGLIFYIGLVCFLGSIIYLSSFLPSQGSVTEVQIPYDILSVTGMLFFIGFLLMIIGLIIYLPQIYAYSQVETVLFDQLTTNDYRNPLSTIKYSRNLMKGYKMKRFLLDLHFIGWFLLSTITFGIVGIYVLPYYHAAQIHFYIALLEDQHYSFSTKQIGSIISVVGKSAVEIMEPFLV</sequence>
<name>A0A4Q8L4B1_9STRE</name>
<dbReference type="RefSeq" id="WP_130554361.1">
    <property type="nucleotide sequence ID" value="NZ_SHGT01000003.1"/>
</dbReference>
<feature type="transmembrane region" description="Helical" evidence="1">
    <location>
        <begin position="166"/>
        <end position="189"/>
    </location>
</feature>
<dbReference type="PANTHER" id="PTHR40076:SF1">
    <property type="entry name" value="MEMBRANE PROTEIN"/>
    <property type="match status" value="1"/>
</dbReference>
<evidence type="ECO:0000256" key="1">
    <source>
        <dbReference type="SAM" id="Phobius"/>
    </source>
</evidence>
<dbReference type="PANTHER" id="PTHR40076">
    <property type="entry name" value="MEMBRANE PROTEIN-RELATED"/>
    <property type="match status" value="1"/>
</dbReference>
<dbReference type="EMBL" id="SHGT01000003">
    <property type="protein sequence ID" value="TAA15167.1"/>
    <property type="molecule type" value="Genomic_DNA"/>
</dbReference>
<feature type="transmembrane region" description="Helical" evidence="1">
    <location>
        <begin position="233"/>
        <end position="258"/>
    </location>
</feature>
<accession>A0A4Q8L4B1</accession>
<feature type="transmembrane region" description="Helical" evidence="1">
    <location>
        <begin position="124"/>
        <end position="146"/>
    </location>
</feature>
<dbReference type="Proteomes" id="UP000291525">
    <property type="component" value="Unassembled WGS sequence"/>
</dbReference>
<organism evidence="2 3">
    <name type="scientific">Streptococcus parasuis</name>
    <dbReference type="NCBI Taxonomy" id="1501662"/>
    <lineage>
        <taxon>Bacteria</taxon>
        <taxon>Bacillati</taxon>
        <taxon>Bacillota</taxon>
        <taxon>Bacilli</taxon>
        <taxon>Lactobacillales</taxon>
        <taxon>Streptococcaceae</taxon>
        <taxon>Streptococcus</taxon>
    </lineage>
</organism>
<evidence type="ECO:0000313" key="2">
    <source>
        <dbReference type="EMBL" id="TAA15167.1"/>
    </source>
</evidence>
<proteinExistence type="predicted"/>
<dbReference type="Pfam" id="PF06161">
    <property type="entry name" value="DUF975"/>
    <property type="match status" value="1"/>
</dbReference>